<dbReference type="Proteomes" id="UP000318437">
    <property type="component" value="Unassembled WGS sequence"/>
</dbReference>
<evidence type="ECO:0000313" key="2">
    <source>
        <dbReference type="EMBL" id="TWU25531.1"/>
    </source>
</evidence>
<dbReference type="Gene3D" id="3.40.630.30">
    <property type="match status" value="1"/>
</dbReference>
<name>A0A5C6CQ32_9BACT</name>
<dbReference type="GO" id="GO:0016747">
    <property type="term" value="F:acyltransferase activity, transferring groups other than amino-acyl groups"/>
    <property type="evidence" value="ECO:0007669"/>
    <property type="project" value="InterPro"/>
</dbReference>
<evidence type="ECO:0000259" key="1">
    <source>
        <dbReference type="PROSITE" id="PS51186"/>
    </source>
</evidence>
<gene>
    <name evidence="2" type="ORF">Pla144_27360</name>
</gene>
<protein>
    <recommendedName>
        <fullName evidence="1">N-acetyltransferase domain-containing protein</fullName>
    </recommendedName>
</protein>
<proteinExistence type="predicted"/>
<reference evidence="2 3" key="1">
    <citation type="submission" date="2019-02" db="EMBL/GenBank/DDBJ databases">
        <title>Deep-cultivation of Planctomycetes and their phenomic and genomic characterization uncovers novel biology.</title>
        <authorList>
            <person name="Wiegand S."/>
            <person name="Jogler M."/>
            <person name="Boedeker C."/>
            <person name="Pinto D."/>
            <person name="Vollmers J."/>
            <person name="Rivas-Marin E."/>
            <person name="Kohn T."/>
            <person name="Peeters S.H."/>
            <person name="Heuer A."/>
            <person name="Rast P."/>
            <person name="Oberbeckmann S."/>
            <person name="Bunk B."/>
            <person name="Jeske O."/>
            <person name="Meyerdierks A."/>
            <person name="Storesund J.E."/>
            <person name="Kallscheuer N."/>
            <person name="Luecker S."/>
            <person name="Lage O.M."/>
            <person name="Pohl T."/>
            <person name="Merkel B.J."/>
            <person name="Hornburger P."/>
            <person name="Mueller R.-W."/>
            <person name="Bruemmer F."/>
            <person name="Labrenz M."/>
            <person name="Spormann A.M."/>
            <person name="Op Den Camp H."/>
            <person name="Overmann J."/>
            <person name="Amann R."/>
            <person name="Jetten M.S.M."/>
            <person name="Mascher T."/>
            <person name="Medema M.H."/>
            <person name="Devos D.P."/>
            <person name="Kaster A.-K."/>
            <person name="Ovreas L."/>
            <person name="Rohde M."/>
            <person name="Galperin M.Y."/>
            <person name="Jogler C."/>
        </authorList>
    </citation>
    <scope>NUCLEOTIDE SEQUENCE [LARGE SCALE GENOMIC DNA]</scope>
    <source>
        <strain evidence="2 3">Pla144</strain>
    </source>
</reference>
<dbReference type="EMBL" id="SJPS01000004">
    <property type="protein sequence ID" value="TWU25531.1"/>
    <property type="molecule type" value="Genomic_DNA"/>
</dbReference>
<dbReference type="OrthoDB" id="9797178at2"/>
<organism evidence="2 3">
    <name type="scientific">Bythopirellula polymerisocia</name>
    <dbReference type="NCBI Taxonomy" id="2528003"/>
    <lineage>
        <taxon>Bacteria</taxon>
        <taxon>Pseudomonadati</taxon>
        <taxon>Planctomycetota</taxon>
        <taxon>Planctomycetia</taxon>
        <taxon>Pirellulales</taxon>
        <taxon>Lacipirellulaceae</taxon>
        <taxon>Bythopirellula</taxon>
    </lineage>
</organism>
<dbReference type="RefSeq" id="WP_146451133.1">
    <property type="nucleotide sequence ID" value="NZ_SJPS01000004.1"/>
</dbReference>
<sequence>MIRPERLYDLPSIHTVHSTSFPTDAEAQLVDSLRAGRRLAVSLVAEADGLVVGHVAFSPVTVASGAVGAGLAPLAVVEAQRRRGVGAGLVSAGLQSCREAGFGWVVVLGDPAYYARFGFKPASDFGLADEYGGDASFQVVEQVPGSLPIGGGLVQYAPEFAFLE</sequence>
<accession>A0A5C6CQ32</accession>
<dbReference type="Pfam" id="PF00583">
    <property type="entry name" value="Acetyltransf_1"/>
    <property type="match status" value="1"/>
</dbReference>
<dbReference type="InterPro" id="IPR000182">
    <property type="entry name" value="GNAT_dom"/>
</dbReference>
<comment type="caution">
    <text evidence="2">The sequence shown here is derived from an EMBL/GenBank/DDBJ whole genome shotgun (WGS) entry which is preliminary data.</text>
</comment>
<dbReference type="PROSITE" id="PS51186">
    <property type="entry name" value="GNAT"/>
    <property type="match status" value="1"/>
</dbReference>
<dbReference type="SUPFAM" id="SSF55729">
    <property type="entry name" value="Acyl-CoA N-acyltransferases (Nat)"/>
    <property type="match status" value="1"/>
</dbReference>
<dbReference type="CDD" id="cd04301">
    <property type="entry name" value="NAT_SF"/>
    <property type="match status" value="1"/>
</dbReference>
<dbReference type="InterPro" id="IPR016181">
    <property type="entry name" value="Acyl_CoA_acyltransferase"/>
</dbReference>
<evidence type="ECO:0000313" key="3">
    <source>
        <dbReference type="Proteomes" id="UP000318437"/>
    </source>
</evidence>
<feature type="domain" description="N-acetyltransferase" evidence="1">
    <location>
        <begin position="1"/>
        <end position="150"/>
    </location>
</feature>
<dbReference type="AlphaFoldDB" id="A0A5C6CQ32"/>
<keyword evidence="3" id="KW-1185">Reference proteome</keyword>